<evidence type="ECO:0000313" key="2">
    <source>
        <dbReference type="Proteomes" id="UP000790709"/>
    </source>
</evidence>
<dbReference type="EMBL" id="MU266567">
    <property type="protein sequence ID" value="KAH7920632.1"/>
    <property type="molecule type" value="Genomic_DNA"/>
</dbReference>
<evidence type="ECO:0000313" key="1">
    <source>
        <dbReference type="EMBL" id="KAH7920632.1"/>
    </source>
</evidence>
<proteinExistence type="predicted"/>
<comment type="caution">
    <text evidence="1">The sequence shown here is derived from an EMBL/GenBank/DDBJ whole genome shotgun (WGS) entry which is preliminary data.</text>
</comment>
<dbReference type="Proteomes" id="UP000790709">
    <property type="component" value="Unassembled WGS sequence"/>
</dbReference>
<reference evidence="1" key="1">
    <citation type="journal article" date="2021" name="New Phytol.">
        <title>Evolutionary innovations through gain and loss of genes in the ectomycorrhizal Boletales.</title>
        <authorList>
            <person name="Wu G."/>
            <person name="Miyauchi S."/>
            <person name="Morin E."/>
            <person name="Kuo A."/>
            <person name="Drula E."/>
            <person name="Varga T."/>
            <person name="Kohler A."/>
            <person name="Feng B."/>
            <person name="Cao Y."/>
            <person name="Lipzen A."/>
            <person name="Daum C."/>
            <person name="Hundley H."/>
            <person name="Pangilinan J."/>
            <person name="Johnson J."/>
            <person name="Barry K."/>
            <person name="LaButti K."/>
            <person name="Ng V."/>
            <person name="Ahrendt S."/>
            <person name="Min B."/>
            <person name="Choi I.G."/>
            <person name="Park H."/>
            <person name="Plett J.M."/>
            <person name="Magnuson J."/>
            <person name="Spatafora J.W."/>
            <person name="Nagy L.G."/>
            <person name="Henrissat B."/>
            <person name="Grigoriev I.V."/>
            <person name="Yang Z.L."/>
            <person name="Xu J."/>
            <person name="Martin F.M."/>
        </authorList>
    </citation>
    <scope>NUCLEOTIDE SEQUENCE</scope>
    <source>
        <strain evidence="1">KUC20120723A-06</strain>
    </source>
</reference>
<name>A0ACB8B4R2_9AGAM</name>
<accession>A0ACB8B4R2</accession>
<organism evidence="1 2">
    <name type="scientific">Leucogyrophana mollusca</name>
    <dbReference type="NCBI Taxonomy" id="85980"/>
    <lineage>
        <taxon>Eukaryota</taxon>
        <taxon>Fungi</taxon>
        <taxon>Dikarya</taxon>
        <taxon>Basidiomycota</taxon>
        <taxon>Agaricomycotina</taxon>
        <taxon>Agaricomycetes</taxon>
        <taxon>Agaricomycetidae</taxon>
        <taxon>Boletales</taxon>
        <taxon>Boletales incertae sedis</taxon>
        <taxon>Leucogyrophana</taxon>
    </lineage>
</organism>
<protein>
    <submittedName>
        <fullName evidence="1">Uncharacterized protein</fullName>
    </submittedName>
</protein>
<keyword evidence="2" id="KW-1185">Reference proteome</keyword>
<gene>
    <name evidence="1" type="ORF">BV22DRAFT_1132910</name>
</gene>
<sequence length="384" mass="42226">MATIESAVQLLYNGNCFSGGSSVALHPPPIEFPHIVVMATVLVYDYLLTIGQEVEYVWQRPMSLMSFLYYVVRYLGLFVAMYVGSSWAVFTADGLVARFSVSGSMGKFIRGSVPVSRFPVLPPSPSNAYNVCAGFYVFGNLGFYVIISASAAIMVLRVFAMYNQSRIILGVLLLFFVPTVVTTIVSMVKIFNISSVKSGVITLDLLGTNYCATLPWSRAESLLLIYLTIPRICFDVLLVVLAVGRLVKDTVDNRMPGKWQPNVYLRMLAPDSIIYFLLNLVVTIIQLTLPLSTIPVSDPTTPEDSRVTRCDDTQLWFDYASALTVDTVPFMLAPHLIISFRHHTKADAIHSGFASHLGTSLGAGEQEMCFATPGSMSSMDERGV</sequence>